<reference evidence="2 3" key="1">
    <citation type="journal article" date="2022" name="Nat. Ecol. Evol.">
        <title>A masculinizing supergene underlies an exaggerated male reproductive morph in a spider.</title>
        <authorList>
            <person name="Hendrickx F."/>
            <person name="De Corte Z."/>
            <person name="Sonet G."/>
            <person name="Van Belleghem S.M."/>
            <person name="Kostlbacher S."/>
            <person name="Vangestel C."/>
        </authorList>
    </citation>
    <scope>NUCLEOTIDE SEQUENCE [LARGE SCALE GENOMIC DNA]</scope>
    <source>
        <strain evidence="2">W744_W776</strain>
    </source>
</reference>
<protein>
    <submittedName>
        <fullName evidence="2">Uncharacterized protein</fullName>
    </submittedName>
</protein>
<keyword evidence="3" id="KW-1185">Reference proteome</keyword>
<sequence>MADVSIKTKEQKTTLKTKGIGNQRKWIQDYGDEAYEPWHMQKRNAPGMKKGTKKKGKRKRKSKKRADERRNSQRPLLLLRRVVKFTWHGHKIKKREKYSQSI</sequence>
<accession>A0AAV6VX37</accession>
<gene>
    <name evidence="2" type="ORF">JTE90_022253</name>
</gene>
<organism evidence="2 3">
    <name type="scientific">Oedothorax gibbosus</name>
    <dbReference type="NCBI Taxonomy" id="931172"/>
    <lineage>
        <taxon>Eukaryota</taxon>
        <taxon>Metazoa</taxon>
        <taxon>Ecdysozoa</taxon>
        <taxon>Arthropoda</taxon>
        <taxon>Chelicerata</taxon>
        <taxon>Arachnida</taxon>
        <taxon>Araneae</taxon>
        <taxon>Araneomorphae</taxon>
        <taxon>Entelegynae</taxon>
        <taxon>Araneoidea</taxon>
        <taxon>Linyphiidae</taxon>
        <taxon>Erigoninae</taxon>
        <taxon>Oedothorax</taxon>
    </lineage>
</organism>
<feature type="region of interest" description="Disordered" evidence="1">
    <location>
        <begin position="1"/>
        <end position="20"/>
    </location>
</feature>
<feature type="compositionally biased region" description="Basic and acidic residues" evidence="1">
    <location>
        <begin position="1"/>
        <end position="13"/>
    </location>
</feature>
<proteinExistence type="predicted"/>
<evidence type="ECO:0000256" key="1">
    <source>
        <dbReference type="SAM" id="MobiDB-lite"/>
    </source>
</evidence>
<dbReference type="EMBL" id="JAFNEN010000014">
    <property type="protein sequence ID" value="KAG8200631.1"/>
    <property type="molecule type" value="Genomic_DNA"/>
</dbReference>
<dbReference type="AlphaFoldDB" id="A0AAV6VX37"/>
<feature type="compositionally biased region" description="Basic residues" evidence="1">
    <location>
        <begin position="50"/>
        <end position="64"/>
    </location>
</feature>
<dbReference type="Proteomes" id="UP000827092">
    <property type="component" value="Unassembled WGS sequence"/>
</dbReference>
<evidence type="ECO:0000313" key="3">
    <source>
        <dbReference type="Proteomes" id="UP000827092"/>
    </source>
</evidence>
<comment type="caution">
    <text evidence="2">The sequence shown here is derived from an EMBL/GenBank/DDBJ whole genome shotgun (WGS) entry which is preliminary data.</text>
</comment>
<name>A0AAV6VX37_9ARAC</name>
<feature type="region of interest" description="Disordered" evidence="1">
    <location>
        <begin position="37"/>
        <end position="74"/>
    </location>
</feature>
<evidence type="ECO:0000313" key="2">
    <source>
        <dbReference type="EMBL" id="KAG8200631.1"/>
    </source>
</evidence>